<evidence type="ECO:0000256" key="1">
    <source>
        <dbReference type="SAM" id="MobiDB-lite"/>
    </source>
</evidence>
<keyword evidence="2" id="KW-1133">Transmembrane helix</keyword>
<feature type="compositionally biased region" description="Low complexity" evidence="1">
    <location>
        <begin position="289"/>
        <end position="301"/>
    </location>
</feature>
<organism evidence="3 4">
    <name type="scientific">Hyella patelloides LEGE 07179</name>
    <dbReference type="NCBI Taxonomy" id="945734"/>
    <lineage>
        <taxon>Bacteria</taxon>
        <taxon>Bacillati</taxon>
        <taxon>Cyanobacteriota</taxon>
        <taxon>Cyanophyceae</taxon>
        <taxon>Pleurocapsales</taxon>
        <taxon>Hyellaceae</taxon>
        <taxon>Hyella</taxon>
    </lineage>
</organism>
<evidence type="ECO:0000256" key="2">
    <source>
        <dbReference type="SAM" id="Phobius"/>
    </source>
</evidence>
<feature type="transmembrane region" description="Helical" evidence="2">
    <location>
        <begin position="169"/>
        <end position="190"/>
    </location>
</feature>
<feature type="compositionally biased region" description="Polar residues" evidence="1">
    <location>
        <begin position="302"/>
        <end position="312"/>
    </location>
</feature>
<dbReference type="OrthoDB" id="425813at2"/>
<dbReference type="RefSeq" id="WP_144864567.1">
    <property type="nucleotide sequence ID" value="NZ_LR213782.1"/>
</dbReference>
<feature type="compositionally biased region" description="Low complexity" evidence="1">
    <location>
        <begin position="325"/>
        <end position="338"/>
    </location>
</feature>
<reference evidence="3 4" key="1">
    <citation type="submission" date="2019-01" db="EMBL/GenBank/DDBJ databases">
        <authorList>
            <person name="Brito A."/>
        </authorList>
    </citation>
    <scope>NUCLEOTIDE SEQUENCE [LARGE SCALE GENOMIC DNA]</scope>
    <source>
        <strain evidence="3">1</strain>
    </source>
</reference>
<evidence type="ECO:0000313" key="3">
    <source>
        <dbReference type="EMBL" id="VEP13627.1"/>
    </source>
</evidence>
<name>A0A563VQS9_9CYAN</name>
<evidence type="ECO:0000313" key="4">
    <source>
        <dbReference type="Proteomes" id="UP000320055"/>
    </source>
</evidence>
<accession>A0A563VQS9</accession>
<keyword evidence="2" id="KW-0812">Transmembrane</keyword>
<keyword evidence="4" id="KW-1185">Reference proteome</keyword>
<dbReference type="Proteomes" id="UP000320055">
    <property type="component" value="Unassembled WGS sequence"/>
</dbReference>
<dbReference type="EMBL" id="CAACVJ010000124">
    <property type="protein sequence ID" value="VEP13627.1"/>
    <property type="molecule type" value="Genomic_DNA"/>
</dbReference>
<dbReference type="Pfam" id="PF14233">
    <property type="entry name" value="DUF4335"/>
    <property type="match status" value="1"/>
</dbReference>
<feature type="compositionally biased region" description="Polar residues" evidence="1">
    <location>
        <begin position="341"/>
        <end position="363"/>
    </location>
</feature>
<dbReference type="InterPro" id="IPR025569">
    <property type="entry name" value="DUF4335"/>
</dbReference>
<gene>
    <name evidence="3" type="ORF">H1P_210008</name>
</gene>
<feature type="compositionally biased region" description="Pro residues" evidence="1">
    <location>
        <begin position="249"/>
        <end position="270"/>
    </location>
</feature>
<dbReference type="AlphaFoldDB" id="A0A563VQS9"/>
<sequence>MDSSYTVIRRFTPPTCTLEIWGKNSPLSRWTKQTVVKDIQFKLSFDDPRILEVEPITISGDRLKLEQLYDLVLDHTEGFLAQSFNNQIPALAITNQEQLANSTQPYLTSQGLINHQLNLGSLATKESPTTIDLSATQLFDLVSALEEYKTEMAVLTELETQKAQKVRKLIPIGVSVAGILLAVGLTTVGIKVANQPEERDRIAAIEESQPEATSTVPQEDVIPPKVPEVAEKPVTGIQESEPLSSLETLPPPPAVDTLKPPPNIPDPSQYPPSGNLTIPPISSLPKPNSASETAKSTTETSPDNSQVESTINIPPETAKPDSPEETTQSETQKTTELEIATESNVQTATSPSVSSVTEDNSLQPLEPDEQAEITISEENVAIKAEIGEKLEQAASFDSRVESEAITENTTEENLNLNNDEIALENTTPKPTTKESTIIENDSDSIAPTTRQLQEAASYFRQKWRSQSELQQTLEYRLIINQDGSIKRIIPIGKASEIYLDRTGVPLMGEPFVSAFPQEQSLVIRLLLSPDGEVRTFLE</sequence>
<evidence type="ECO:0008006" key="5">
    <source>
        <dbReference type="Google" id="ProtNLM"/>
    </source>
</evidence>
<protein>
    <recommendedName>
        <fullName evidence="5">DUF4335 domain-containing protein</fullName>
    </recommendedName>
</protein>
<proteinExistence type="predicted"/>
<keyword evidence="2" id="KW-0472">Membrane</keyword>
<feature type="region of interest" description="Disordered" evidence="1">
    <location>
        <begin position="206"/>
        <end position="373"/>
    </location>
</feature>
<feature type="compositionally biased region" description="Low complexity" evidence="1">
    <location>
        <begin position="239"/>
        <end position="248"/>
    </location>
</feature>